<dbReference type="Proteomes" id="UP001204562">
    <property type="component" value="Unassembled WGS sequence"/>
</dbReference>
<dbReference type="EMBL" id="JANFYS010000006">
    <property type="protein sequence ID" value="MCQ4769641.1"/>
    <property type="molecule type" value="Genomic_DNA"/>
</dbReference>
<dbReference type="RefSeq" id="WP_256303366.1">
    <property type="nucleotide sequence ID" value="NZ_JANFYS010000006.1"/>
</dbReference>
<dbReference type="Pfam" id="PF03547">
    <property type="entry name" value="Mem_trans"/>
    <property type="match status" value="2"/>
</dbReference>
<keyword evidence="7 8" id="KW-0472">Membrane</keyword>
<dbReference type="PANTHER" id="PTHR36838:SF1">
    <property type="entry name" value="SLR1864 PROTEIN"/>
    <property type="match status" value="1"/>
</dbReference>
<protein>
    <submittedName>
        <fullName evidence="9">AEC family transporter</fullName>
    </submittedName>
</protein>
<evidence type="ECO:0000256" key="2">
    <source>
        <dbReference type="ARBA" id="ARBA00010145"/>
    </source>
</evidence>
<evidence type="ECO:0000256" key="8">
    <source>
        <dbReference type="SAM" id="Phobius"/>
    </source>
</evidence>
<comment type="subcellular location">
    <subcellularLocation>
        <location evidence="1">Cell membrane</location>
        <topology evidence="1">Multi-pass membrane protein</topology>
    </subcellularLocation>
</comment>
<dbReference type="GO" id="GO:0055085">
    <property type="term" value="P:transmembrane transport"/>
    <property type="evidence" value="ECO:0007669"/>
    <property type="project" value="InterPro"/>
</dbReference>
<dbReference type="InterPro" id="IPR038770">
    <property type="entry name" value="Na+/solute_symporter_sf"/>
</dbReference>
<name>A0AAW5JHW0_9FIRM</name>
<comment type="similarity">
    <text evidence="2">Belongs to the auxin efflux carrier (TC 2.A.69) family.</text>
</comment>
<comment type="caution">
    <text evidence="9">The sequence shown here is derived from an EMBL/GenBank/DDBJ whole genome shotgun (WGS) entry which is preliminary data.</text>
</comment>
<feature type="transmembrane region" description="Helical" evidence="8">
    <location>
        <begin position="159"/>
        <end position="180"/>
    </location>
</feature>
<feature type="transmembrane region" description="Helical" evidence="8">
    <location>
        <begin position="248"/>
        <end position="272"/>
    </location>
</feature>
<evidence type="ECO:0000256" key="4">
    <source>
        <dbReference type="ARBA" id="ARBA00022475"/>
    </source>
</evidence>
<evidence type="ECO:0000313" key="10">
    <source>
        <dbReference type="Proteomes" id="UP001204562"/>
    </source>
</evidence>
<sequence>MLESLLLVAGQVLTLFLLMGIGFLLARIGKLTEKAVSELSFLVLYIVIPSAIIQSFQVERTAELIRTLLMGGAVMAVFYGIHIAVGQLCYRKQPLDIRGPMRFSQVYCNTGFMGLPLLSAILGEEALIFGGLAIVMFNLFQWTHGVRIMGGRVSLKSTLVNPGTVGLAVGLFLFLTGWRFPGPVSKAIGYVSDLNTPLAMMVVGAQMARADLKSTFTRPILYGSALYKLAAAPAIVLLVLLPLKVDPILFCACVILNATPTAGVTGMLAQTYGRDTVVSAQTVTLSTLLSILTLPVFATLARTLTGI</sequence>
<feature type="transmembrane region" description="Helical" evidence="8">
    <location>
        <begin position="38"/>
        <end position="56"/>
    </location>
</feature>
<feature type="transmembrane region" description="Helical" evidence="8">
    <location>
        <begin position="111"/>
        <end position="139"/>
    </location>
</feature>
<proteinExistence type="inferred from homology"/>
<evidence type="ECO:0000313" key="9">
    <source>
        <dbReference type="EMBL" id="MCQ4769641.1"/>
    </source>
</evidence>
<dbReference type="GO" id="GO:0005886">
    <property type="term" value="C:plasma membrane"/>
    <property type="evidence" value="ECO:0007669"/>
    <property type="project" value="UniProtKB-SubCell"/>
</dbReference>
<keyword evidence="5 8" id="KW-0812">Transmembrane</keyword>
<dbReference type="Gene3D" id="1.20.1530.20">
    <property type="match status" value="1"/>
</dbReference>
<evidence type="ECO:0000256" key="7">
    <source>
        <dbReference type="ARBA" id="ARBA00023136"/>
    </source>
</evidence>
<organism evidence="9 10">
    <name type="scientific">Intestinimonas massiliensis</name>
    <name type="common">ex Afouda et al. 2020</name>
    <dbReference type="NCBI Taxonomy" id="1673721"/>
    <lineage>
        <taxon>Bacteria</taxon>
        <taxon>Bacillati</taxon>
        <taxon>Bacillota</taxon>
        <taxon>Clostridia</taxon>
        <taxon>Eubacteriales</taxon>
        <taxon>Intestinimonas</taxon>
    </lineage>
</organism>
<gene>
    <name evidence="9" type="ORF">NE579_04050</name>
</gene>
<accession>A0AAW5JHW0</accession>
<feature type="transmembrane region" description="Helical" evidence="8">
    <location>
        <begin position="278"/>
        <end position="301"/>
    </location>
</feature>
<evidence type="ECO:0000256" key="1">
    <source>
        <dbReference type="ARBA" id="ARBA00004651"/>
    </source>
</evidence>
<feature type="transmembrane region" description="Helical" evidence="8">
    <location>
        <begin position="6"/>
        <end position="26"/>
    </location>
</feature>
<reference evidence="9" key="1">
    <citation type="submission" date="2022-06" db="EMBL/GenBank/DDBJ databases">
        <title>Isolation of gut microbiota from human fecal samples.</title>
        <authorList>
            <person name="Pamer E.G."/>
            <person name="Barat B."/>
            <person name="Waligurski E."/>
            <person name="Medina S."/>
            <person name="Paddock L."/>
            <person name="Mostad J."/>
        </authorList>
    </citation>
    <scope>NUCLEOTIDE SEQUENCE</scope>
    <source>
        <strain evidence="9">DFI.9.91</strain>
    </source>
</reference>
<keyword evidence="3" id="KW-0813">Transport</keyword>
<dbReference type="AlphaFoldDB" id="A0AAW5JHW0"/>
<keyword evidence="6 8" id="KW-1133">Transmembrane helix</keyword>
<keyword evidence="4" id="KW-1003">Cell membrane</keyword>
<feature type="transmembrane region" description="Helical" evidence="8">
    <location>
        <begin position="220"/>
        <end position="241"/>
    </location>
</feature>
<dbReference type="PANTHER" id="PTHR36838">
    <property type="entry name" value="AUXIN EFFLUX CARRIER FAMILY PROTEIN"/>
    <property type="match status" value="1"/>
</dbReference>
<evidence type="ECO:0000256" key="3">
    <source>
        <dbReference type="ARBA" id="ARBA00022448"/>
    </source>
</evidence>
<evidence type="ECO:0000256" key="5">
    <source>
        <dbReference type="ARBA" id="ARBA00022692"/>
    </source>
</evidence>
<feature type="transmembrane region" description="Helical" evidence="8">
    <location>
        <begin position="68"/>
        <end position="90"/>
    </location>
</feature>
<dbReference type="InterPro" id="IPR004776">
    <property type="entry name" value="Mem_transp_PIN-like"/>
</dbReference>
<evidence type="ECO:0000256" key="6">
    <source>
        <dbReference type="ARBA" id="ARBA00022989"/>
    </source>
</evidence>